<dbReference type="GeneID" id="9861440"/>
<name>E1A2D0_9CAUD</name>
<sequence length="108" mass="12124">MNKQDLIESYANMNAETAANLTKQAIDIEDQEKLRKADICVGKILTAVETAAKKGLYTYKVTDDIIKDINPYVYDILRELGYKVVVDYASTRSHGISGTIVHLKWGDK</sequence>
<dbReference type="KEGG" id="vg:9861440"/>
<evidence type="ECO:0000313" key="2">
    <source>
        <dbReference type="Proteomes" id="UP000002236"/>
    </source>
</evidence>
<dbReference type="Proteomes" id="UP000002236">
    <property type="component" value="Segment"/>
</dbReference>
<reference evidence="1 2" key="1">
    <citation type="journal article" date="2012" name="Vet. Microbiol.">
        <title>Complete genome sequence and characterization of a broad-host range T4-like bacteriophage phiAS5 infecting Aeromonas salmonicida subsp. salmonicida.</title>
        <authorList>
            <person name="Kim J.H."/>
            <person name="Son J.S."/>
            <person name="Choi Y.J."/>
            <person name="Choresca C.H.Jr."/>
            <person name="Shin S.P."/>
            <person name="Han J.E."/>
            <person name="Jun J.W."/>
            <person name="Park S.C."/>
        </authorList>
    </citation>
    <scope>NUCLEOTIDE SEQUENCE [LARGE SCALE GENOMIC DNA]</scope>
</reference>
<evidence type="ECO:0000313" key="1">
    <source>
        <dbReference type="EMBL" id="ADM79876.1"/>
    </source>
</evidence>
<protein>
    <submittedName>
        <fullName evidence="1">Uncharacterized protein</fullName>
    </submittedName>
</protein>
<gene>
    <name evidence="1" type="ORF">phiAS5_ORF0033</name>
</gene>
<proteinExistence type="predicted"/>
<keyword evidence="2" id="KW-1185">Reference proteome</keyword>
<dbReference type="RefSeq" id="YP_003969322.1">
    <property type="nucleotide sequence ID" value="NC_014636.1"/>
</dbReference>
<accession>E1A2D0</accession>
<dbReference type="EMBL" id="HM452126">
    <property type="protein sequence ID" value="ADM79876.1"/>
    <property type="molecule type" value="Genomic_DNA"/>
</dbReference>
<organism evidence="1 2">
    <name type="scientific">Aeromonas phage phiAS5</name>
    <dbReference type="NCBI Taxonomy" id="879630"/>
    <lineage>
        <taxon>Viruses</taxon>
        <taxon>Duplodnaviria</taxon>
        <taxon>Heunggongvirae</taxon>
        <taxon>Uroviricota</taxon>
        <taxon>Caudoviricetes</taxon>
        <taxon>Pantevenvirales</taxon>
        <taxon>Straboviridae</taxon>
        <taxon>Chrysonvirus</taxon>
        <taxon>Chrysonvirus as5</taxon>
    </lineage>
</organism>